<dbReference type="EMBL" id="CP012508">
    <property type="protein sequence ID" value="ALB23936.1"/>
    <property type="molecule type" value="Genomic_DNA"/>
</dbReference>
<sequence length="58" mass="6358">MECAASRHVTLCDADSRGFIVVAFCSAILHHWMCKIPTEVATLTIKVDHAQGWSESIA</sequence>
<gene>
    <name evidence="1" type="ORF">KU39_2760</name>
</gene>
<evidence type="ECO:0000313" key="1">
    <source>
        <dbReference type="EMBL" id="ALB23936.1"/>
    </source>
</evidence>
<evidence type="ECO:0000313" key="2">
    <source>
        <dbReference type="Proteomes" id="UP000029558"/>
    </source>
</evidence>
<name>A0AAC8VK99_PISSA</name>
<accession>A0AAC8VK99</accession>
<protein>
    <submittedName>
        <fullName evidence="1">Transposase</fullName>
    </submittedName>
</protein>
<reference evidence="1 2" key="1">
    <citation type="journal article" date="2014" name="Genome Announc.">
        <title>Comparative Genome Analysis of Two Isolates of the Fish Pathogen Piscirickettsia salmonis from Different Hosts Reveals Major Differences in Virulence-Associated Secretion Systems.</title>
        <authorList>
            <person name="Bohle H."/>
            <person name="Henriquez P."/>
            <person name="Grothusen H."/>
            <person name="Navas E."/>
            <person name="Sandoval A."/>
            <person name="Bustamante F."/>
            <person name="Bustos P."/>
            <person name="Mancilla M."/>
        </authorList>
    </citation>
    <scope>NUCLEOTIDE SEQUENCE [LARGE SCALE GENOMIC DNA]</scope>
    <source>
        <strain evidence="2">B1-32597</strain>
    </source>
</reference>
<dbReference type="Proteomes" id="UP000029558">
    <property type="component" value="Chromosome"/>
</dbReference>
<dbReference type="AlphaFoldDB" id="A0AAC8VK99"/>
<organism evidence="1 2">
    <name type="scientific">Piscirickettsia salmonis</name>
    <dbReference type="NCBI Taxonomy" id="1238"/>
    <lineage>
        <taxon>Bacteria</taxon>
        <taxon>Pseudomonadati</taxon>
        <taxon>Pseudomonadota</taxon>
        <taxon>Gammaproteobacteria</taxon>
        <taxon>Thiotrichales</taxon>
        <taxon>Piscirickettsiaceae</taxon>
        <taxon>Piscirickettsia</taxon>
    </lineage>
</organism>
<proteinExistence type="predicted"/>